<organism evidence="1 2">
    <name type="scientific">Panagrolaimus davidi</name>
    <dbReference type="NCBI Taxonomy" id="227884"/>
    <lineage>
        <taxon>Eukaryota</taxon>
        <taxon>Metazoa</taxon>
        <taxon>Ecdysozoa</taxon>
        <taxon>Nematoda</taxon>
        <taxon>Chromadorea</taxon>
        <taxon>Rhabditida</taxon>
        <taxon>Tylenchina</taxon>
        <taxon>Panagrolaimomorpha</taxon>
        <taxon>Panagrolaimoidea</taxon>
        <taxon>Panagrolaimidae</taxon>
        <taxon>Panagrolaimus</taxon>
    </lineage>
</organism>
<protein>
    <submittedName>
        <fullName evidence="2">Uncharacterized protein</fullName>
    </submittedName>
</protein>
<dbReference type="WBParaSite" id="PDA_v2.g13901.t1">
    <property type="protein sequence ID" value="PDA_v2.g13901.t1"/>
    <property type="gene ID" value="PDA_v2.g13901"/>
</dbReference>
<accession>A0A914P7E9</accession>
<evidence type="ECO:0000313" key="2">
    <source>
        <dbReference type="WBParaSite" id="PDA_v2.g13901.t1"/>
    </source>
</evidence>
<name>A0A914P7E9_9BILA</name>
<dbReference type="Proteomes" id="UP000887578">
    <property type="component" value="Unplaced"/>
</dbReference>
<reference evidence="2" key="1">
    <citation type="submission" date="2022-11" db="UniProtKB">
        <authorList>
            <consortium name="WormBaseParasite"/>
        </authorList>
    </citation>
    <scope>IDENTIFICATION</scope>
</reference>
<dbReference type="AlphaFoldDB" id="A0A914P7E9"/>
<evidence type="ECO:0000313" key="1">
    <source>
        <dbReference type="Proteomes" id="UP000887578"/>
    </source>
</evidence>
<sequence>MVKKQDIRVQLSYHEKLPGFYKDMLHSICNEVIKTAPRHYTTPYIAYPGQSENERSALLEQYNSKIA</sequence>
<proteinExistence type="predicted"/>
<keyword evidence="1" id="KW-1185">Reference proteome</keyword>